<evidence type="ECO:0000256" key="8">
    <source>
        <dbReference type="ARBA" id="ARBA00023235"/>
    </source>
</evidence>
<dbReference type="InterPro" id="IPR001650">
    <property type="entry name" value="Helicase_C-like"/>
</dbReference>
<dbReference type="Pfam" id="PF08494">
    <property type="entry name" value="DEAD_assoc"/>
    <property type="match status" value="1"/>
</dbReference>
<keyword evidence="4" id="KW-0347">Helicase</keyword>
<dbReference type="InterPro" id="IPR013701">
    <property type="entry name" value="Lhr-like_DEAD/DEAH_assoc"/>
</dbReference>
<keyword evidence="7" id="KW-0234">DNA repair</keyword>
<keyword evidence="8" id="KW-0413">Isomerase</keyword>
<dbReference type="SUPFAM" id="SSF52540">
    <property type="entry name" value="P-loop containing nucleoside triphosphate hydrolases"/>
    <property type="match status" value="1"/>
</dbReference>
<feature type="compositionally biased region" description="Basic and acidic residues" evidence="10">
    <location>
        <begin position="614"/>
        <end position="623"/>
    </location>
</feature>
<evidence type="ECO:0000256" key="4">
    <source>
        <dbReference type="ARBA" id="ARBA00022806"/>
    </source>
</evidence>
<evidence type="ECO:0000256" key="7">
    <source>
        <dbReference type="ARBA" id="ARBA00023204"/>
    </source>
</evidence>
<protein>
    <submittedName>
        <fullName evidence="13">Ligase-associated DNA damage response DEXH box helicase</fullName>
    </submittedName>
</protein>
<evidence type="ECO:0000256" key="5">
    <source>
        <dbReference type="ARBA" id="ARBA00022840"/>
    </source>
</evidence>
<comment type="caution">
    <text evidence="13">The sequence shown here is derived from an EMBL/GenBank/DDBJ whole genome shotgun (WGS) entry which is preliminary data.</text>
</comment>
<dbReference type="PANTHER" id="PTHR47962">
    <property type="entry name" value="ATP-DEPENDENT HELICASE LHR-RELATED-RELATED"/>
    <property type="match status" value="1"/>
</dbReference>
<keyword evidence="1" id="KW-0547">Nucleotide-binding</keyword>
<dbReference type="GO" id="GO:0016874">
    <property type="term" value="F:ligase activity"/>
    <property type="evidence" value="ECO:0007669"/>
    <property type="project" value="UniProtKB-KW"/>
</dbReference>
<name>A0ABS3YUE1_9BACT</name>
<dbReference type="CDD" id="cd18796">
    <property type="entry name" value="SF2_C_LHR"/>
    <property type="match status" value="1"/>
</dbReference>
<dbReference type="Pfam" id="PF00270">
    <property type="entry name" value="DEAD"/>
    <property type="match status" value="1"/>
</dbReference>
<evidence type="ECO:0000256" key="2">
    <source>
        <dbReference type="ARBA" id="ARBA00022763"/>
    </source>
</evidence>
<keyword evidence="6" id="KW-0238">DNA-binding</keyword>
<feature type="domain" description="Helicase C-terminal" evidence="12">
    <location>
        <begin position="259"/>
        <end position="407"/>
    </location>
</feature>
<dbReference type="InterPro" id="IPR027417">
    <property type="entry name" value="P-loop_NTPase"/>
</dbReference>
<dbReference type="PANTHER" id="PTHR47962:SF3">
    <property type="entry name" value="LARGE ATP-DEPENDENT HELICASE-RELATED PROTEIN"/>
    <property type="match status" value="1"/>
</dbReference>
<evidence type="ECO:0000256" key="9">
    <source>
        <dbReference type="ARBA" id="ARBA00093467"/>
    </source>
</evidence>
<keyword evidence="14" id="KW-1185">Reference proteome</keyword>
<dbReference type="InterPro" id="IPR045628">
    <property type="entry name" value="Lhr_WH_dom"/>
</dbReference>
<comment type="similarity">
    <text evidence="9">Belongs to the Lhr helicase family. Lhr-Core subfamily.</text>
</comment>
<dbReference type="PROSITE" id="PS51194">
    <property type="entry name" value="HELICASE_CTER"/>
    <property type="match status" value="1"/>
</dbReference>
<dbReference type="RefSeq" id="WP_209139537.1">
    <property type="nucleotide sequence ID" value="NZ_JAGHKO010000003.1"/>
</dbReference>
<organism evidence="13 14">
    <name type="scientific">Niastella soli</name>
    <dbReference type="NCBI Taxonomy" id="2821487"/>
    <lineage>
        <taxon>Bacteria</taxon>
        <taxon>Pseudomonadati</taxon>
        <taxon>Bacteroidota</taxon>
        <taxon>Chitinophagia</taxon>
        <taxon>Chitinophagales</taxon>
        <taxon>Chitinophagaceae</taxon>
        <taxon>Niastella</taxon>
    </lineage>
</organism>
<keyword evidence="13" id="KW-0436">Ligase</keyword>
<gene>
    <name evidence="13" type="ORF">J7I42_14470</name>
</gene>
<keyword evidence="3" id="KW-0378">Hydrolase</keyword>
<dbReference type="PROSITE" id="PS51192">
    <property type="entry name" value="HELICASE_ATP_BIND_1"/>
    <property type="match status" value="1"/>
</dbReference>
<evidence type="ECO:0000313" key="14">
    <source>
        <dbReference type="Proteomes" id="UP000677244"/>
    </source>
</evidence>
<dbReference type="PIRSF" id="PIRSF037307">
    <property type="entry name" value="Lhr-like_helic_prd"/>
    <property type="match status" value="1"/>
</dbReference>
<dbReference type="SMART" id="SM00490">
    <property type="entry name" value="HELICc"/>
    <property type="match status" value="1"/>
</dbReference>
<keyword evidence="2" id="KW-0227">DNA damage</keyword>
<dbReference type="EMBL" id="JAGHKO010000003">
    <property type="protein sequence ID" value="MBO9201483.1"/>
    <property type="molecule type" value="Genomic_DNA"/>
</dbReference>
<keyword evidence="5" id="KW-0067">ATP-binding</keyword>
<evidence type="ECO:0000259" key="11">
    <source>
        <dbReference type="PROSITE" id="PS51192"/>
    </source>
</evidence>
<evidence type="ECO:0000259" key="12">
    <source>
        <dbReference type="PROSITE" id="PS51194"/>
    </source>
</evidence>
<proteinExistence type="inferred from homology"/>
<reference evidence="13 14" key="1">
    <citation type="submission" date="2021-03" db="EMBL/GenBank/DDBJ databases">
        <title>Assistant Professor.</title>
        <authorList>
            <person name="Huq M.A."/>
        </authorList>
    </citation>
    <scope>NUCLEOTIDE SEQUENCE [LARGE SCALE GENOMIC DNA]</scope>
    <source>
        <strain evidence="13 14">MAH-29</strain>
    </source>
</reference>
<dbReference type="Gene3D" id="3.40.50.300">
    <property type="entry name" value="P-loop containing nucleotide triphosphate hydrolases"/>
    <property type="match status" value="2"/>
</dbReference>
<feature type="region of interest" description="Disordered" evidence="10">
    <location>
        <begin position="593"/>
        <end position="631"/>
    </location>
</feature>
<dbReference type="Pfam" id="PF19306">
    <property type="entry name" value="WHD_Lhr"/>
    <property type="match status" value="1"/>
</dbReference>
<dbReference type="InterPro" id="IPR052511">
    <property type="entry name" value="ATP-dep_Helicase"/>
</dbReference>
<accession>A0ABS3YUE1</accession>
<evidence type="ECO:0000256" key="1">
    <source>
        <dbReference type="ARBA" id="ARBA00022741"/>
    </source>
</evidence>
<evidence type="ECO:0000256" key="6">
    <source>
        <dbReference type="ARBA" id="ARBA00023125"/>
    </source>
</evidence>
<evidence type="ECO:0000256" key="3">
    <source>
        <dbReference type="ARBA" id="ARBA00022801"/>
    </source>
</evidence>
<dbReference type="Pfam" id="PF00271">
    <property type="entry name" value="Helicase_C"/>
    <property type="match status" value="1"/>
</dbReference>
<dbReference type="InterPro" id="IPR014001">
    <property type="entry name" value="Helicase_ATP-bd"/>
</dbReference>
<dbReference type="Proteomes" id="UP000677244">
    <property type="component" value="Unassembled WGS sequence"/>
</dbReference>
<evidence type="ECO:0000256" key="10">
    <source>
        <dbReference type="SAM" id="MobiDB-lite"/>
    </source>
</evidence>
<sequence length="900" mass="101398">MRLQTSTGYTIINNWLANKDHHPFTFQEETWQHIINGKSGLVNAPTGCGKTFSVFLGALIDFINHHPDNWQSQANNGLQLLWITPLRALAKDIGRAMEEVIRELNMQWKVGIRNGDTDINERQRQKRRMPEVLIITPESLHLLLAQKGYPAVFETLQIMAVDEWHELIGSKRGVQVELAVSRLVGLRNALRVWGISATIGNLEQAKDVLLSPVYNTPSADEDLPKAAIVKANIRKDVVIESIIPDEIEKYPWAGHLGLKLIHKVLPILNKSRTTLIFINTRGMSEQWYQALLTVAPELAGAIALHHGSIEQELRIWVEEALHTGRLKAVVCTASLDLGVDFRPVETVIQVGSPKGVARFLQRAGRSGHSPGDVSKIYFLPTHSLELVEAAALKNAVEETFIESKEPMLLCFDVLIQYLSTLAISDGFLPEPLLKEIRSTYCYRDMTDNEWMAILEFITSGGNALQQYDEYKKVEVIDDVFRITSRRIAMRHRMHIGTIVSEAMMKVKFVSGGFIGVIEEWFITRLSPGEVFTLAGRNLELVTIKDMTALVRKSNSKKSIVPSWQGGRMPLSANLGKKLREKFEEARDIQVKGNGQLAIGNGENPDKSGQAGKRQTAEGKEEKTLGNGQWAIGNGEKADRLLKSEVRGRKIGDTLPIADSRLPDIELQVLEPLFKLQETLSHVPGANELLIEHIETKDGYHLFVYPFEGRLVHEAMAAILAWRISKITPITFSFAMNDYGFELLSDQPIPVDDTNVYELFNATNLLADIQRSVNATEMAKRKFRDIAVIGGLIFQGYPGEKKKARHLQSSASLLFNVFSEYEPGNLLLRQSYQEVFDQQMEEVRLRNMLERIQRSTIIITFPQQLTPFCFPIKVDSMRENLTSEKLEDRVKRMQAQLGSGQ</sequence>
<evidence type="ECO:0000313" key="13">
    <source>
        <dbReference type="EMBL" id="MBO9201483.1"/>
    </source>
</evidence>
<feature type="domain" description="Helicase ATP-binding" evidence="11">
    <location>
        <begin position="31"/>
        <end position="217"/>
    </location>
</feature>
<dbReference type="SMART" id="SM00487">
    <property type="entry name" value="DEXDc"/>
    <property type="match status" value="1"/>
</dbReference>
<dbReference type="InterPro" id="IPR011545">
    <property type="entry name" value="DEAD/DEAH_box_helicase_dom"/>
</dbReference>
<dbReference type="InterPro" id="IPR017170">
    <property type="entry name" value="Lhr-like"/>
</dbReference>